<evidence type="ECO:0000313" key="2">
    <source>
        <dbReference type="EMBL" id="AJD81863.1"/>
    </source>
</evidence>
<name>A0A0B4ZZ93_9CAUD</name>
<evidence type="ECO:0000256" key="1">
    <source>
        <dbReference type="SAM" id="Phobius"/>
    </source>
</evidence>
<dbReference type="KEGG" id="vg:26627377"/>
<keyword evidence="1" id="KW-1133">Transmembrane helix</keyword>
<accession>A0A0B4ZZ93</accession>
<gene>
    <name evidence="2" type="ORF">YenMTG1_055</name>
</gene>
<evidence type="ECO:0000313" key="3">
    <source>
        <dbReference type="Proteomes" id="UP000031805"/>
    </source>
</evidence>
<organism evidence="2 3">
    <name type="scientific">Yersinia phage vB_YenM_TG1</name>
    <dbReference type="NCBI Taxonomy" id="1589265"/>
    <lineage>
        <taxon>Viruses</taxon>
        <taxon>Duplodnaviria</taxon>
        <taxon>Heunggongvirae</taxon>
        <taxon>Uroviricota</taxon>
        <taxon>Caudoviricetes</taxon>
        <taxon>Pantevenvirales</taxon>
        <taxon>Straboviridae</taxon>
        <taxon>Tevenvirinae</taxon>
        <taxon>Tegunavirus</taxon>
        <taxon>Tegunavirus yenmtg1</taxon>
    </lineage>
</organism>
<proteinExistence type="predicted"/>
<keyword evidence="1" id="KW-0472">Membrane</keyword>
<keyword evidence="1" id="KW-0812">Transmembrane</keyword>
<keyword evidence="3" id="KW-1185">Reference proteome</keyword>
<sequence>MKYLTYILLIVLFGMTIYWSINLPVMIPTLIICWVILWLQAKFNCFNC</sequence>
<reference evidence="2 3" key="1">
    <citation type="submission" date="2014-11" db="EMBL/GenBank/DDBJ databases">
        <title>Complete genome sequence of vB_YenM_TG1, a broad host range bacteriophage which infects Yersinia enterocolitica.</title>
        <authorList>
            <person name="Leon-Velarde C.G."/>
            <person name="Kropinski A.M."/>
            <person name="Chen S."/>
            <person name="Griffiths M.W."/>
            <person name="Odumeru J.A."/>
        </authorList>
    </citation>
    <scope>NUCLEOTIDE SEQUENCE [LARGE SCALE GENOMIC DNA]</scope>
</reference>
<dbReference type="RefSeq" id="YP_009200316.1">
    <property type="nucleotide sequence ID" value="NC_028820.1"/>
</dbReference>
<feature type="transmembrane region" description="Helical" evidence="1">
    <location>
        <begin position="6"/>
        <end position="39"/>
    </location>
</feature>
<dbReference type="EMBL" id="KP202158">
    <property type="protein sequence ID" value="AJD81863.1"/>
    <property type="molecule type" value="Genomic_DNA"/>
</dbReference>
<dbReference type="Proteomes" id="UP000031805">
    <property type="component" value="Segment"/>
</dbReference>
<dbReference type="GeneID" id="26627377"/>
<protein>
    <submittedName>
        <fullName evidence="2">Uncharacterized protein</fullName>
    </submittedName>
</protein>